<dbReference type="AlphaFoldDB" id="A0A1M7XYI9"/>
<feature type="transmembrane region" description="Helical" evidence="6">
    <location>
        <begin position="7"/>
        <end position="24"/>
    </location>
</feature>
<evidence type="ECO:0000256" key="2">
    <source>
        <dbReference type="ARBA" id="ARBA00022475"/>
    </source>
</evidence>
<evidence type="ECO:0000256" key="4">
    <source>
        <dbReference type="ARBA" id="ARBA00022989"/>
    </source>
</evidence>
<keyword evidence="8" id="KW-1185">Reference proteome</keyword>
<dbReference type="PANTHER" id="PTHR33931">
    <property type="entry name" value="HOLIN-LIKE PROTEIN CIDA-RELATED"/>
    <property type="match status" value="1"/>
</dbReference>
<gene>
    <name evidence="7" type="ORF">SAMN02745217_00473</name>
</gene>
<keyword evidence="3 6" id="KW-0812">Transmembrane</keyword>
<organism evidence="7 8">
    <name type="scientific">Anaerocolumna xylanovorans DSM 12503</name>
    <dbReference type="NCBI Taxonomy" id="1121345"/>
    <lineage>
        <taxon>Bacteria</taxon>
        <taxon>Bacillati</taxon>
        <taxon>Bacillota</taxon>
        <taxon>Clostridia</taxon>
        <taxon>Lachnospirales</taxon>
        <taxon>Lachnospiraceae</taxon>
        <taxon>Anaerocolumna</taxon>
    </lineage>
</organism>
<dbReference type="GO" id="GO:0005886">
    <property type="term" value="C:plasma membrane"/>
    <property type="evidence" value="ECO:0007669"/>
    <property type="project" value="UniProtKB-SubCell"/>
</dbReference>
<proteinExistence type="predicted"/>
<dbReference type="RefSeq" id="WP_073587185.1">
    <property type="nucleotide sequence ID" value="NZ_FRFD01000003.1"/>
</dbReference>
<feature type="transmembrane region" description="Helical" evidence="6">
    <location>
        <begin position="59"/>
        <end position="80"/>
    </location>
</feature>
<dbReference type="Pfam" id="PF03788">
    <property type="entry name" value="LrgA"/>
    <property type="match status" value="1"/>
</dbReference>
<feature type="transmembrane region" description="Helical" evidence="6">
    <location>
        <begin position="86"/>
        <end position="111"/>
    </location>
</feature>
<evidence type="ECO:0000313" key="8">
    <source>
        <dbReference type="Proteomes" id="UP000184612"/>
    </source>
</evidence>
<dbReference type="InterPro" id="IPR005538">
    <property type="entry name" value="LrgA/CidA"/>
</dbReference>
<comment type="subcellular location">
    <subcellularLocation>
        <location evidence="1">Cell membrane</location>
        <topology evidence="1">Multi-pass membrane protein</topology>
    </subcellularLocation>
</comment>
<evidence type="ECO:0000256" key="5">
    <source>
        <dbReference type="ARBA" id="ARBA00023136"/>
    </source>
</evidence>
<keyword evidence="5 6" id="KW-0472">Membrane</keyword>
<keyword evidence="4 6" id="KW-1133">Transmembrane helix</keyword>
<dbReference type="EMBL" id="FRFD01000003">
    <property type="protein sequence ID" value="SHO44126.1"/>
    <property type="molecule type" value="Genomic_DNA"/>
</dbReference>
<feature type="transmembrane region" description="Helical" evidence="6">
    <location>
        <begin position="30"/>
        <end position="47"/>
    </location>
</feature>
<protein>
    <submittedName>
        <fullName evidence="7">Holin-like protein</fullName>
    </submittedName>
</protein>
<dbReference type="OrthoDB" id="3176438at2"/>
<evidence type="ECO:0000256" key="6">
    <source>
        <dbReference type="SAM" id="Phobius"/>
    </source>
</evidence>
<dbReference type="STRING" id="1121345.SAMN02745217_00473"/>
<reference evidence="7 8" key="1">
    <citation type="submission" date="2016-12" db="EMBL/GenBank/DDBJ databases">
        <authorList>
            <person name="Song W.-J."/>
            <person name="Kurnit D.M."/>
        </authorList>
    </citation>
    <scope>NUCLEOTIDE SEQUENCE [LARGE SCALE GENOMIC DNA]</scope>
    <source>
        <strain evidence="7 8">DSM 12503</strain>
    </source>
</reference>
<name>A0A1M7XYI9_9FIRM</name>
<evidence type="ECO:0000256" key="3">
    <source>
        <dbReference type="ARBA" id="ARBA00022692"/>
    </source>
</evidence>
<evidence type="ECO:0000256" key="1">
    <source>
        <dbReference type="ARBA" id="ARBA00004651"/>
    </source>
</evidence>
<keyword evidence="2" id="KW-1003">Cell membrane</keyword>
<accession>A0A1M7XYI9</accession>
<sequence>MRYLKQFGIILFFTFLGEVCKYFIHLPIPAGIYGLVLLLIALMTRVIELEQVKEASAFLIEIMPLMFIPASVGILNSWGILKNICIPVIIVTVLTTVIVMAVTGRVTQFVIRRDKRRKT</sequence>
<dbReference type="Proteomes" id="UP000184612">
    <property type="component" value="Unassembled WGS sequence"/>
</dbReference>
<evidence type="ECO:0000313" key="7">
    <source>
        <dbReference type="EMBL" id="SHO44126.1"/>
    </source>
</evidence>
<dbReference type="PANTHER" id="PTHR33931:SF2">
    <property type="entry name" value="HOLIN-LIKE PROTEIN CIDA"/>
    <property type="match status" value="1"/>
</dbReference>